<protein>
    <recommendedName>
        <fullName evidence="2">DNA-binding phage zinc finger domain-containing protein</fullName>
    </recommendedName>
</protein>
<evidence type="ECO:0000256" key="1">
    <source>
        <dbReference type="SAM" id="MobiDB-lite"/>
    </source>
</evidence>
<feature type="domain" description="DNA-binding phage zinc finger" evidence="2">
    <location>
        <begin position="170"/>
        <end position="225"/>
    </location>
</feature>
<evidence type="ECO:0000259" key="2">
    <source>
        <dbReference type="Pfam" id="PF24623"/>
    </source>
</evidence>
<evidence type="ECO:0000313" key="3">
    <source>
        <dbReference type="EMBL" id="APD18519.1"/>
    </source>
</evidence>
<accession>A0A1J0MBY3</accession>
<evidence type="ECO:0000313" key="4">
    <source>
        <dbReference type="Proteomes" id="UP000222426"/>
    </source>
</evidence>
<gene>
    <name evidence="3" type="ORF">SEA_IDIDSUMTINWONG_44</name>
</gene>
<organism evidence="3 4">
    <name type="scientific">Streptomyces phage Ididsumtinwong</name>
    <dbReference type="NCBI Taxonomy" id="1920308"/>
    <lineage>
        <taxon>Viruses</taxon>
        <taxon>Duplodnaviria</taxon>
        <taxon>Heunggongvirae</taxon>
        <taxon>Uroviricota</taxon>
        <taxon>Caudoviricetes</taxon>
        <taxon>Austintatiousvirus</taxon>
        <taxon>Austintatiousvirus ididsumtinwong</taxon>
    </lineage>
</organism>
<dbReference type="EMBL" id="KY092479">
    <property type="protein sequence ID" value="APD18519.1"/>
    <property type="molecule type" value="Genomic_DNA"/>
</dbReference>
<keyword evidence="4" id="KW-1185">Reference proteome</keyword>
<proteinExistence type="predicted"/>
<reference evidence="3 4" key="1">
    <citation type="submission" date="2016-11" db="EMBL/GenBank/DDBJ databases">
        <authorList>
            <person name="Meyer C.L."/>
            <person name="Nguyen V."/>
            <person name="Scott S.R."/>
            <person name="Nayek S."/>
            <person name="Syed N."/>
            <person name="Wagner P.E."/>
            <person name="Bhuiyan S."/>
            <person name="Layton S.R."/>
            <person name="Donegan-Quick R."/>
            <person name="Kim T."/>
            <person name="Visi D.K."/>
            <person name="Allen M.S."/>
            <person name="Hughes L.E."/>
            <person name="Garlena R.A."/>
            <person name="Russell D.A."/>
            <person name="Pope W.H."/>
            <person name="Jacobs-Sera D."/>
            <person name="Hendrix R.W."/>
            <person name="Hatfull G.F."/>
        </authorList>
    </citation>
    <scope>NUCLEOTIDE SEQUENCE [LARGE SCALE GENOMIC DNA]</scope>
</reference>
<dbReference type="Proteomes" id="UP000222426">
    <property type="component" value="Segment"/>
</dbReference>
<dbReference type="Pfam" id="PF24623">
    <property type="entry name" value="Phage_zn_bind_8"/>
    <property type="match status" value="1"/>
</dbReference>
<dbReference type="InterPro" id="IPR056911">
    <property type="entry name" value="Phage_Znf_bind_put"/>
</dbReference>
<name>A0A1J0MBY3_9CAUD</name>
<feature type="compositionally biased region" description="Basic and acidic residues" evidence="1">
    <location>
        <begin position="197"/>
        <end position="212"/>
    </location>
</feature>
<sequence>MTPADAAELLTLAAAFDRRTVGEADARAWAAALHSMPLDDDARAAVARHYGETDRWLTPAHVRQQRARIRAERVNAATIVYDGIPGETGAESIARRRALIAAVADGRVAGPSMRGALGFSEERPMLALPAAATREERDQFAAERLAALGAYVPPDIEEALADHRPRRRALAEEDRPDPLGVPCPYEHCRADVRAACKRGDRRRTERAPHPSRVEAALAARHQEAAA</sequence>
<feature type="region of interest" description="Disordered" evidence="1">
    <location>
        <begin position="197"/>
        <end position="226"/>
    </location>
</feature>